<dbReference type="EMBL" id="CAJVPP010003957">
    <property type="protein sequence ID" value="CAG8640974.1"/>
    <property type="molecule type" value="Genomic_DNA"/>
</dbReference>
<dbReference type="NCBIfam" id="TIGR02464">
    <property type="entry name" value="ribofla_fusion"/>
    <property type="match status" value="1"/>
</dbReference>
<evidence type="ECO:0000313" key="4">
    <source>
        <dbReference type="Proteomes" id="UP000789375"/>
    </source>
</evidence>
<protein>
    <submittedName>
        <fullName evidence="3">13161_t:CDS:1</fullName>
    </submittedName>
</protein>
<evidence type="ECO:0000256" key="1">
    <source>
        <dbReference type="SAM" id="MobiDB-lite"/>
    </source>
</evidence>
<proteinExistence type="predicted"/>
<organism evidence="3 4">
    <name type="scientific">Funneliformis mosseae</name>
    <name type="common">Endomycorrhizal fungus</name>
    <name type="synonym">Glomus mosseae</name>
    <dbReference type="NCBI Taxonomy" id="27381"/>
    <lineage>
        <taxon>Eukaryota</taxon>
        <taxon>Fungi</taxon>
        <taxon>Fungi incertae sedis</taxon>
        <taxon>Mucoromycota</taxon>
        <taxon>Glomeromycotina</taxon>
        <taxon>Glomeromycetes</taxon>
        <taxon>Glomerales</taxon>
        <taxon>Glomeraceae</taxon>
        <taxon>Funneliformis</taxon>
    </lineage>
</organism>
<dbReference type="AlphaFoldDB" id="A0A9N9DN32"/>
<feature type="region of interest" description="Disordered" evidence="1">
    <location>
        <begin position="175"/>
        <end position="215"/>
    </location>
</feature>
<feature type="domain" description="NADAR" evidence="2">
    <location>
        <begin position="735"/>
        <end position="882"/>
    </location>
</feature>
<dbReference type="Proteomes" id="UP000789375">
    <property type="component" value="Unassembled WGS sequence"/>
</dbReference>
<reference evidence="3" key="1">
    <citation type="submission" date="2021-06" db="EMBL/GenBank/DDBJ databases">
        <authorList>
            <person name="Kallberg Y."/>
            <person name="Tangrot J."/>
            <person name="Rosling A."/>
        </authorList>
    </citation>
    <scope>NUCLEOTIDE SEQUENCE</scope>
    <source>
        <strain evidence="3">87-6 pot B 2015</strain>
    </source>
</reference>
<name>A0A9N9DN32_FUNMO</name>
<evidence type="ECO:0000259" key="2">
    <source>
        <dbReference type="Pfam" id="PF08719"/>
    </source>
</evidence>
<evidence type="ECO:0000313" key="3">
    <source>
        <dbReference type="EMBL" id="CAG8640974.1"/>
    </source>
</evidence>
<gene>
    <name evidence="3" type="ORF">FMOSSE_LOCUS10985</name>
</gene>
<feature type="region of interest" description="Disordered" evidence="1">
    <location>
        <begin position="140"/>
        <end position="159"/>
    </location>
</feature>
<feature type="compositionally biased region" description="Polar residues" evidence="1">
    <location>
        <begin position="273"/>
        <end position="287"/>
    </location>
</feature>
<dbReference type="CDD" id="cd15457">
    <property type="entry name" value="NADAR"/>
    <property type="match status" value="1"/>
</dbReference>
<comment type="caution">
    <text evidence="3">The sequence shown here is derived from an EMBL/GenBank/DDBJ whole genome shotgun (WGS) entry which is preliminary data.</text>
</comment>
<feature type="compositionally biased region" description="Basic and acidic residues" evidence="1">
    <location>
        <begin position="254"/>
        <end position="272"/>
    </location>
</feature>
<dbReference type="Gene3D" id="1.10.357.40">
    <property type="entry name" value="YbiA-like"/>
    <property type="match status" value="1"/>
</dbReference>
<feature type="compositionally biased region" description="Polar residues" evidence="1">
    <location>
        <begin position="371"/>
        <end position="380"/>
    </location>
</feature>
<feature type="compositionally biased region" description="Low complexity" evidence="1">
    <location>
        <begin position="540"/>
        <end position="549"/>
    </location>
</feature>
<feature type="compositionally biased region" description="Basic and acidic residues" evidence="1">
    <location>
        <begin position="497"/>
        <end position="522"/>
    </location>
</feature>
<feature type="region of interest" description="Disordered" evidence="1">
    <location>
        <begin position="234"/>
        <end position="310"/>
    </location>
</feature>
<sequence length="920" mass="104737">MSDMEIDDNSEVEYMNIEENNNNISNPSFLPLPTHIDSVILETKPYHSLVSSYDFSKPLSATAGIKKKYLARKKDASILNPIKVSNSDINEAETSEPLVINSDFNVVESSQPPVTSPDNIVVEPSQPPVASFDLNVVEPSQPPVASSDLNVEEPSQPLVTSNEIDTLRTFVSNSEDHNLKSSQSLVTNSDSNEVETSTFVSNSEDHNSRSQFIPEEELFENRINLVKKEHSKGNDFSLLESPHSIPPTNNQPSDQRKETNVSETAKADEKINHISNKKQFSETTNDISKPDAVSPHTNDAPTHSMGHIFSNPHIQPVLGRLRKKSKYDNVGFGWANQTFDIQKAVEPTPCYSNSKNELYDKQKAGDKIQNGVSQSGQNDYEGTGESPGQEVTVTSHLDINKGSDIDAKGTSASDVLQKDNQIKNVKECKCLNIIGGLLGMGFYSCHCDASKYENVDFDNILKEEIPDKTKPIPAKKSKHFFSSFFGLFGYETDDDDHDKTKLDHNPEHSSRWNNKRNPDVRSLDPLAPLESDRPYSHQHTSTNSSTNSNPHTYGNSPFYKSYASASQSSSSSQNSSWQDNNIRYGSSHMRSNCQQVTSLLPPKVMRLLILSISFDSNEHPNLDKGHSTYYHSIFHNFKSPRIDTDKALNFIYDCIINCWANSWKKFRSRFESEILNIILIRPSCPTYVVQNFHGLGIAVAKGSYREGWKQEFSNMLRDVITKAYRPNKYGNDDILFYNKDEPYYEFTNFYRAKIKIDRVEWPTTEHYFQAAKFESEYIRDKIRFAFTAREAFSIARSHNSFKREDWELPKPPDNDIFKETKMKHALFSKFTQHDKLKYKLLSTGKAKIYEHTENDRYWGDGGKYGGGLNRLGTMLVETRNILMEDEKSILIKKHKPQPSERWIVSELKELRVYDDLIHFE</sequence>
<accession>A0A9N9DN32</accession>
<dbReference type="InterPro" id="IPR037238">
    <property type="entry name" value="YbiA-like_sf"/>
</dbReference>
<feature type="region of interest" description="Disordered" evidence="1">
    <location>
        <begin position="371"/>
        <end position="390"/>
    </location>
</feature>
<feature type="region of interest" description="Disordered" evidence="1">
    <location>
        <begin position="496"/>
        <end position="559"/>
    </location>
</feature>
<feature type="compositionally biased region" description="Polar residues" evidence="1">
    <location>
        <begin position="180"/>
        <end position="202"/>
    </location>
</feature>
<dbReference type="SUPFAM" id="SSF143990">
    <property type="entry name" value="YbiA-like"/>
    <property type="match status" value="1"/>
</dbReference>
<keyword evidence="4" id="KW-1185">Reference proteome</keyword>
<dbReference type="Pfam" id="PF08719">
    <property type="entry name" value="NADAR"/>
    <property type="match status" value="1"/>
</dbReference>
<dbReference type="InterPro" id="IPR012816">
    <property type="entry name" value="NADAR"/>
</dbReference>